<dbReference type="InterPro" id="IPR011009">
    <property type="entry name" value="Kinase-like_dom_sf"/>
</dbReference>
<dbReference type="SUPFAM" id="SSF56112">
    <property type="entry name" value="Protein kinase-like (PK-like)"/>
    <property type="match status" value="1"/>
</dbReference>
<keyword evidence="2" id="KW-1185">Reference proteome</keyword>
<dbReference type="Pfam" id="PF02958">
    <property type="entry name" value="EcKL"/>
    <property type="match status" value="1"/>
</dbReference>
<sequence>MVLQYVKLLPPILDVFRKMYCTCTNSNIGDLTEEVIPYNYGRLDKALKQKDNKWINAVLVKMGTMSPSNKVKEVTLTPFGPSTGFYSELGLLKVVYEDENDPLKPPTDCIVKFLPVGLEKRLVLDLVELPKAEVLCYFYLCRDHEKYGMSPLPLPTPRILYADYCQQTNNAMMIMEKINHTLGDQKLPADLDQAKALMVCLGRLHAHYWGGKKGKHPKAKLLNDPANPICLIVGLKMKLLIKKMLKFLKKENDYEPSDVIVNALSSLIPTNIQAIFNYCIDHPLNTICHGDPRTDNVYFIDNPEGSALKYEAGLFDWAQALIAPCFYDVSWAISQSYDREFCTEHHDSLVGLYWETLQESLTANFGAEAAAKAHYEDFLVGYAVCEAMCISKCTLAFESIMKDKKSKDYPHKLKLVMDGLENCLRAMEKLHAVESITKVVNGESPTTEQVRRDRKRSISIKAMPAGFNPASSSSAKVVPV</sequence>
<dbReference type="OrthoDB" id="190089at2759"/>
<dbReference type="PANTHER" id="PTHR11012:SF30">
    <property type="entry name" value="PROTEIN KINASE-LIKE DOMAIN-CONTAINING"/>
    <property type="match status" value="1"/>
</dbReference>
<reference evidence="2" key="1">
    <citation type="journal article" date="2023" name="Commun. Biol.">
        <title>Genome analysis of Parmales, the sister group of diatoms, reveals the evolutionary specialization of diatoms from phago-mixotrophs to photoautotrophs.</title>
        <authorList>
            <person name="Ban H."/>
            <person name="Sato S."/>
            <person name="Yoshikawa S."/>
            <person name="Yamada K."/>
            <person name="Nakamura Y."/>
            <person name="Ichinomiya M."/>
            <person name="Sato N."/>
            <person name="Blanc-Mathieu R."/>
            <person name="Endo H."/>
            <person name="Kuwata A."/>
            <person name="Ogata H."/>
        </authorList>
    </citation>
    <scope>NUCLEOTIDE SEQUENCE [LARGE SCALE GENOMIC DNA]</scope>
    <source>
        <strain evidence="2">NIES 3701</strain>
    </source>
</reference>
<dbReference type="Gene3D" id="3.90.1200.10">
    <property type="match status" value="1"/>
</dbReference>
<gene>
    <name evidence="1" type="ORF">TrST_g10315</name>
</gene>
<dbReference type="PANTHER" id="PTHR11012">
    <property type="entry name" value="PROTEIN KINASE-LIKE DOMAIN-CONTAINING"/>
    <property type="match status" value="1"/>
</dbReference>
<name>A0A9W7BWH8_9STRA</name>
<dbReference type="EMBL" id="BRXY01000417">
    <property type="protein sequence ID" value="GMH93670.1"/>
    <property type="molecule type" value="Genomic_DNA"/>
</dbReference>
<dbReference type="InterPro" id="IPR004119">
    <property type="entry name" value="EcKL"/>
</dbReference>
<proteinExistence type="predicted"/>
<dbReference type="AlphaFoldDB" id="A0A9W7BWH8"/>
<dbReference type="Proteomes" id="UP001165085">
    <property type="component" value="Unassembled WGS sequence"/>
</dbReference>
<evidence type="ECO:0000313" key="1">
    <source>
        <dbReference type="EMBL" id="GMH93670.1"/>
    </source>
</evidence>
<evidence type="ECO:0008006" key="3">
    <source>
        <dbReference type="Google" id="ProtNLM"/>
    </source>
</evidence>
<evidence type="ECO:0000313" key="2">
    <source>
        <dbReference type="Proteomes" id="UP001165085"/>
    </source>
</evidence>
<accession>A0A9W7BWH8</accession>
<protein>
    <recommendedName>
        <fullName evidence="3">CHK kinase-like domain-containing protein</fullName>
    </recommendedName>
</protein>
<organism evidence="1 2">
    <name type="scientific">Triparma strigata</name>
    <dbReference type="NCBI Taxonomy" id="1606541"/>
    <lineage>
        <taxon>Eukaryota</taxon>
        <taxon>Sar</taxon>
        <taxon>Stramenopiles</taxon>
        <taxon>Ochrophyta</taxon>
        <taxon>Bolidophyceae</taxon>
        <taxon>Parmales</taxon>
        <taxon>Triparmaceae</taxon>
        <taxon>Triparma</taxon>
    </lineage>
</organism>
<comment type="caution">
    <text evidence="1">The sequence shown here is derived from an EMBL/GenBank/DDBJ whole genome shotgun (WGS) entry which is preliminary data.</text>
</comment>